<dbReference type="RefSeq" id="WP_076382857.1">
    <property type="nucleotide sequence ID" value="NZ_AP017422.1"/>
</dbReference>
<evidence type="ECO:0000313" key="3">
    <source>
        <dbReference type="Proteomes" id="UP000186917"/>
    </source>
</evidence>
<evidence type="ECO:0000256" key="1">
    <source>
        <dbReference type="SAM" id="SignalP"/>
    </source>
</evidence>
<dbReference type="OrthoDB" id="2989458at2"/>
<dbReference type="AlphaFoldDB" id="A0A173MBD2"/>
<reference evidence="3" key="1">
    <citation type="submission" date="2017-01" db="EMBL/GenBank/DDBJ databases">
        <authorList>
            <person name="Varghese N."/>
            <person name="Submissions S."/>
        </authorList>
    </citation>
    <scope>NUCLEOTIDE SEQUENCE [LARGE SCALE GENOMIC DNA]</scope>
    <source>
        <strain evidence="3">DSM 21054</strain>
    </source>
</reference>
<feature type="signal peptide" evidence="1">
    <location>
        <begin position="1"/>
        <end position="19"/>
    </location>
</feature>
<organism evidence="2 3">
    <name type="scientific">Filimonas lacunae</name>
    <dbReference type="NCBI Taxonomy" id="477680"/>
    <lineage>
        <taxon>Bacteria</taxon>
        <taxon>Pseudomonadati</taxon>
        <taxon>Bacteroidota</taxon>
        <taxon>Chitinophagia</taxon>
        <taxon>Chitinophagales</taxon>
        <taxon>Chitinophagaceae</taxon>
        <taxon>Filimonas</taxon>
    </lineage>
</organism>
<sequence length="228" mass="25876">MRLLILAPALLLLPFTNQAQQSLNIPLQKELDSILRLDQHYREILSNHTPQMEDSLSALYKVSKDELFTYIWHLQEQADSSNLLRIEAIIQQYGYPGKTLVDSPANESALMVIQHSTVIDKYLPVIKTAAEKKEVPFHLYAMMLDRSLMYQGKPQVYGTQGKGLQALDPATGKKTFKLIIWPVQDAALVNERRKAAGFSQSIEENAKRLGITYIPLTIEDVHKMEGKK</sequence>
<dbReference type="Pfam" id="PF20329">
    <property type="entry name" value="DUF6624"/>
    <property type="match status" value="1"/>
</dbReference>
<name>A0A173MBD2_9BACT</name>
<dbReference type="InterPro" id="IPR046732">
    <property type="entry name" value="DUF6624"/>
</dbReference>
<protein>
    <submittedName>
        <fullName evidence="2">Uncharacterized protein</fullName>
    </submittedName>
</protein>
<gene>
    <name evidence="2" type="ORF">SAMN05421788_11817</name>
</gene>
<proteinExistence type="predicted"/>
<feature type="chain" id="PRO_5030022697" evidence="1">
    <location>
        <begin position="20"/>
        <end position="228"/>
    </location>
</feature>
<evidence type="ECO:0000313" key="2">
    <source>
        <dbReference type="EMBL" id="SIT34648.1"/>
    </source>
</evidence>
<dbReference type="KEGG" id="fln:FLA_0864"/>
<keyword evidence="1" id="KW-0732">Signal</keyword>
<dbReference type="Proteomes" id="UP000186917">
    <property type="component" value="Unassembled WGS sequence"/>
</dbReference>
<dbReference type="STRING" id="477680.SAMN05421788_11817"/>
<dbReference type="EMBL" id="FTOR01000018">
    <property type="protein sequence ID" value="SIT34648.1"/>
    <property type="molecule type" value="Genomic_DNA"/>
</dbReference>
<accession>A0A173MBD2</accession>
<keyword evidence="3" id="KW-1185">Reference proteome</keyword>